<evidence type="ECO:0000256" key="2">
    <source>
        <dbReference type="SAM" id="Phobius"/>
    </source>
</evidence>
<dbReference type="EMBL" id="BMJS01000006">
    <property type="protein sequence ID" value="GGF93755.1"/>
    <property type="molecule type" value="Genomic_DNA"/>
</dbReference>
<keyword evidence="1" id="KW-0175">Coiled coil</keyword>
<keyword evidence="2" id="KW-1133">Transmembrane helix</keyword>
<proteinExistence type="predicted"/>
<evidence type="ECO:0000313" key="3">
    <source>
        <dbReference type="EMBL" id="GGF93755.1"/>
    </source>
</evidence>
<dbReference type="AlphaFoldDB" id="A0A8J2Z3F7"/>
<sequence length="251" mass="27834">MLRIIKPIAIVAACTLLNNFGYGWYIVHDPMSYLELLKEASNTETQINNQKTQIGNQVRNIQNQLQTISNQERMLKDNPITRISDYAAISDQANQAAQVGTSIGYETIDLASKFQQKFGKKQQNQTYQQYSNNMLQTQVDTAQGTLQATQVQMNDMKNQSQNMSQIANNNNSLDGTKAELQGISQMLNANGTQLQAIEQLQAQSNAQQAASIAAVAAKELQGNQADQDLFNYSVDYPTYADNAQLSKIPSI</sequence>
<reference evidence="3" key="1">
    <citation type="journal article" date="2014" name="Int. J. Syst. Evol. Microbiol.">
        <title>Complete genome sequence of Corynebacterium casei LMG S-19264T (=DSM 44701T), isolated from a smear-ripened cheese.</title>
        <authorList>
            <consortium name="US DOE Joint Genome Institute (JGI-PGF)"/>
            <person name="Walter F."/>
            <person name="Albersmeier A."/>
            <person name="Kalinowski J."/>
            <person name="Ruckert C."/>
        </authorList>
    </citation>
    <scope>NUCLEOTIDE SEQUENCE</scope>
    <source>
        <strain evidence="3">CGMCC 1.15758</strain>
    </source>
</reference>
<keyword evidence="2" id="KW-0472">Membrane</keyword>
<feature type="coiled-coil region" evidence="1">
    <location>
        <begin position="33"/>
        <end position="78"/>
    </location>
</feature>
<evidence type="ECO:0000313" key="4">
    <source>
        <dbReference type="Proteomes" id="UP000636949"/>
    </source>
</evidence>
<dbReference type="RefSeq" id="WP_117001791.1">
    <property type="nucleotide sequence ID" value="NZ_BMJS01000006.1"/>
</dbReference>
<evidence type="ECO:0000256" key="1">
    <source>
        <dbReference type="SAM" id="Coils"/>
    </source>
</evidence>
<feature type="transmembrane region" description="Helical" evidence="2">
    <location>
        <begin position="7"/>
        <end position="27"/>
    </location>
</feature>
<name>A0A8J2Z3F7_9GAMM</name>
<evidence type="ECO:0008006" key="5">
    <source>
        <dbReference type="Google" id="ProtNLM"/>
    </source>
</evidence>
<keyword evidence="4" id="KW-1185">Reference proteome</keyword>
<gene>
    <name evidence="3" type="ORF">GCM10010995_08700</name>
</gene>
<keyword evidence="2" id="KW-0812">Transmembrane</keyword>
<comment type="caution">
    <text evidence="3">The sequence shown here is derived from an EMBL/GenBank/DDBJ whole genome shotgun (WGS) entry which is preliminary data.</text>
</comment>
<reference evidence="3" key="2">
    <citation type="submission" date="2020-09" db="EMBL/GenBank/DDBJ databases">
        <authorList>
            <person name="Sun Q."/>
            <person name="Zhou Y."/>
        </authorList>
    </citation>
    <scope>NUCLEOTIDE SEQUENCE</scope>
    <source>
        <strain evidence="3">CGMCC 1.15758</strain>
    </source>
</reference>
<organism evidence="3 4">
    <name type="scientific">Cysteiniphilum litorale</name>
    <dbReference type="NCBI Taxonomy" id="2056700"/>
    <lineage>
        <taxon>Bacteria</taxon>
        <taxon>Pseudomonadati</taxon>
        <taxon>Pseudomonadota</taxon>
        <taxon>Gammaproteobacteria</taxon>
        <taxon>Thiotrichales</taxon>
        <taxon>Fastidiosibacteraceae</taxon>
        <taxon>Cysteiniphilum</taxon>
    </lineage>
</organism>
<protein>
    <recommendedName>
        <fullName evidence="5">P-type conjugative transfer protein TrbJ</fullName>
    </recommendedName>
</protein>
<accession>A0A8J2Z3F7</accession>
<dbReference type="Proteomes" id="UP000636949">
    <property type="component" value="Unassembled WGS sequence"/>
</dbReference>
<dbReference type="OrthoDB" id="9807335at2"/>